<dbReference type="InterPro" id="IPR016161">
    <property type="entry name" value="Ald_DH/histidinol_DH"/>
</dbReference>
<dbReference type="RefSeq" id="WP_036255186.1">
    <property type="nucleotide sequence ID" value="NZ_MDEO01000031.1"/>
</dbReference>
<keyword evidence="10" id="KW-1185">Reference proteome</keyword>
<evidence type="ECO:0000259" key="8">
    <source>
        <dbReference type="Pfam" id="PF00171"/>
    </source>
</evidence>
<keyword evidence="3" id="KW-0558">Oxidation</keyword>
<comment type="similarity">
    <text evidence="1 7">Belongs to the aldehyde dehydrogenase family.</text>
</comment>
<dbReference type="FunFam" id="3.40.309.10:FF:000012">
    <property type="entry name" value="Betaine aldehyde dehydrogenase"/>
    <property type="match status" value="1"/>
</dbReference>
<dbReference type="Gene3D" id="3.40.605.10">
    <property type="entry name" value="Aldehyde Dehydrogenase, Chain A, domain 1"/>
    <property type="match status" value="1"/>
</dbReference>
<name>A0A1C2DV89_9HYPH</name>
<comment type="caution">
    <text evidence="9">The sequence shown here is derived from an EMBL/GenBank/DDBJ whole genome shotgun (WGS) entry which is preliminary data.</text>
</comment>
<dbReference type="InterPro" id="IPR016160">
    <property type="entry name" value="Ald_DH_CS_CYS"/>
</dbReference>
<evidence type="ECO:0000256" key="3">
    <source>
        <dbReference type="ARBA" id="ARBA00023097"/>
    </source>
</evidence>
<dbReference type="SUPFAM" id="SSF53720">
    <property type="entry name" value="ALDH-like"/>
    <property type="match status" value="1"/>
</dbReference>
<dbReference type="FunFam" id="3.40.605.10:FF:000007">
    <property type="entry name" value="NAD/NADP-dependent betaine aldehyde dehydrogenase"/>
    <property type="match status" value="1"/>
</dbReference>
<dbReference type="CDD" id="cd07138">
    <property type="entry name" value="ALDH_CddD_SSP0762"/>
    <property type="match status" value="1"/>
</dbReference>
<organism evidence="9 10">
    <name type="scientific">Mesorhizobium hungaricum</name>
    <dbReference type="NCBI Taxonomy" id="1566387"/>
    <lineage>
        <taxon>Bacteria</taxon>
        <taxon>Pseudomonadati</taxon>
        <taxon>Pseudomonadota</taxon>
        <taxon>Alphaproteobacteria</taxon>
        <taxon>Hyphomicrobiales</taxon>
        <taxon>Phyllobacteriaceae</taxon>
        <taxon>Mesorhizobium</taxon>
    </lineage>
</organism>
<feature type="domain" description="Aldehyde dehydrogenase" evidence="8">
    <location>
        <begin position="13"/>
        <end position="474"/>
    </location>
</feature>
<dbReference type="Proteomes" id="UP000094412">
    <property type="component" value="Unassembled WGS sequence"/>
</dbReference>
<evidence type="ECO:0000313" key="10">
    <source>
        <dbReference type="Proteomes" id="UP000094412"/>
    </source>
</evidence>
<feature type="active site" evidence="6">
    <location>
        <position position="249"/>
    </location>
</feature>
<dbReference type="InterPro" id="IPR016162">
    <property type="entry name" value="Ald_DH_N"/>
</dbReference>
<protein>
    <recommendedName>
        <fullName evidence="4">aldehyde dehydrogenase (NAD(+))</fullName>
        <ecNumber evidence="4">1.2.1.3</ecNumber>
    </recommendedName>
</protein>
<dbReference type="PANTHER" id="PTHR42804:SF1">
    <property type="entry name" value="ALDEHYDE DEHYDROGENASE-RELATED"/>
    <property type="match status" value="1"/>
</dbReference>
<accession>A0A1C2DV89</accession>
<dbReference type="InterPro" id="IPR016163">
    <property type="entry name" value="Ald_DH_C"/>
</dbReference>
<evidence type="ECO:0000256" key="1">
    <source>
        <dbReference type="ARBA" id="ARBA00009986"/>
    </source>
</evidence>
<dbReference type="PROSITE" id="PS00070">
    <property type="entry name" value="ALDEHYDE_DEHYDR_CYS"/>
    <property type="match status" value="1"/>
</dbReference>
<evidence type="ECO:0000256" key="5">
    <source>
        <dbReference type="ARBA" id="ARBA00049194"/>
    </source>
</evidence>
<proteinExistence type="inferred from homology"/>
<dbReference type="InterPro" id="IPR015590">
    <property type="entry name" value="Aldehyde_DH_dom"/>
</dbReference>
<reference evidence="9 10" key="1">
    <citation type="submission" date="2016-08" db="EMBL/GenBank/DDBJ databases">
        <title>Whole genome sequence of Mesorhizobium sp. strain UASWS1009 isolated from industrial sewage.</title>
        <authorList>
            <person name="Crovadore J."/>
            <person name="Calmin G."/>
            <person name="Chablais R."/>
            <person name="Cochard B."/>
            <person name="Lefort F."/>
        </authorList>
    </citation>
    <scope>NUCLEOTIDE SEQUENCE [LARGE SCALE GENOMIC DNA]</scope>
    <source>
        <strain evidence="9 10">UASWS1009</strain>
    </source>
</reference>
<dbReference type="Gene3D" id="3.40.309.10">
    <property type="entry name" value="Aldehyde Dehydrogenase, Chain A, domain 2"/>
    <property type="match status" value="1"/>
</dbReference>
<dbReference type="STRING" id="1566387.QV13_10515"/>
<dbReference type="PROSITE" id="PS00687">
    <property type="entry name" value="ALDEHYDE_DEHYDR_GLU"/>
    <property type="match status" value="1"/>
</dbReference>
<dbReference type="AlphaFoldDB" id="A0A1C2DV89"/>
<evidence type="ECO:0000256" key="2">
    <source>
        <dbReference type="ARBA" id="ARBA00023002"/>
    </source>
</evidence>
<dbReference type="EC" id="1.2.1.3" evidence="4"/>
<dbReference type="PANTHER" id="PTHR42804">
    <property type="entry name" value="ALDEHYDE DEHYDROGENASE"/>
    <property type="match status" value="1"/>
</dbReference>
<dbReference type="InterPro" id="IPR029510">
    <property type="entry name" value="Ald_DH_CS_GLU"/>
</dbReference>
<evidence type="ECO:0000313" key="9">
    <source>
        <dbReference type="EMBL" id="OCX18679.1"/>
    </source>
</evidence>
<evidence type="ECO:0000256" key="6">
    <source>
        <dbReference type="PROSITE-ProRule" id="PRU10007"/>
    </source>
</evidence>
<keyword evidence="2 7" id="KW-0560">Oxidoreductase</keyword>
<dbReference type="GO" id="GO:0004029">
    <property type="term" value="F:aldehyde dehydrogenase (NAD+) activity"/>
    <property type="evidence" value="ECO:0007669"/>
    <property type="project" value="UniProtKB-EC"/>
</dbReference>
<evidence type="ECO:0000256" key="4">
    <source>
        <dbReference type="ARBA" id="ARBA00024226"/>
    </source>
</evidence>
<comment type="catalytic activity">
    <reaction evidence="5">
        <text>an aldehyde + NAD(+) + H2O = a carboxylate + NADH + 2 H(+)</text>
        <dbReference type="Rhea" id="RHEA:16185"/>
        <dbReference type="ChEBI" id="CHEBI:15377"/>
        <dbReference type="ChEBI" id="CHEBI:15378"/>
        <dbReference type="ChEBI" id="CHEBI:17478"/>
        <dbReference type="ChEBI" id="CHEBI:29067"/>
        <dbReference type="ChEBI" id="CHEBI:57540"/>
        <dbReference type="ChEBI" id="CHEBI:57945"/>
        <dbReference type="EC" id="1.2.1.3"/>
    </reaction>
</comment>
<sequence length="482" mass="51725">MLRKTDFFIDGKWVAPAAPRELEVTNPADEQPFAVISLGSAADVDKAVAAARRAFDGWSRTSREERLAALERLLVSYNKRMNDMAKAISDEMGAPIKLALESQAACGAGHIKAFIRTLKDFHFETPLSERDKQEHIVYEPIGVCGLITPWNWPMNQVTLKVVPAIAAGCTVVLKPSEIAPISSIVFAEMMEDAGFPAGVFNMVNGDGPGVGEAMSRHPGIDMMSFTGSTRAGIAVAKSASESIKRVALELGGKSPNIVFADSDLPDAIARGLAHCFENTGQSCNAPTRMLVERPVYDRAVSLAADYAATVKVGNPAEDGDHIGPLSSEVQFNKVQSLIEAGIKEGARVVAGGLGRPEGFNRGYYVRPTVFADVNNDMTIAREEIFGPVLAMIPFDSEDDAIAIANDTPYGLSGYVQTQDKVKAQRVARRIRAGMVQINGADRPYGSPFGGYKASGLGREGGKWGLEDFLEVKAISGWDEQVG</sequence>
<dbReference type="OrthoDB" id="9812625at2"/>
<dbReference type="EMBL" id="MDEO01000031">
    <property type="protein sequence ID" value="OCX18679.1"/>
    <property type="molecule type" value="Genomic_DNA"/>
</dbReference>
<evidence type="ECO:0000256" key="7">
    <source>
        <dbReference type="RuleBase" id="RU003345"/>
    </source>
</evidence>
<gene>
    <name evidence="9" type="ORF">QV13_10515</name>
</gene>
<dbReference type="Pfam" id="PF00171">
    <property type="entry name" value="Aldedh"/>
    <property type="match status" value="1"/>
</dbReference>